<name>A0A139A7S2_GONPJ</name>
<keyword evidence="2" id="KW-0408">Iron</keyword>
<accession>A0A139A7S2</accession>
<dbReference type="SUPFAM" id="SSF51182">
    <property type="entry name" value="RmlC-like cupins"/>
    <property type="match status" value="1"/>
</dbReference>
<feature type="binding site" evidence="2">
    <location>
        <position position="99"/>
    </location>
    <ligand>
        <name>Fe cation</name>
        <dbReference type="ChEBI" id="CHEBI:24875"/>
    </ligand>
</feature>
<evidence type="ECO:0000259" key="5">
    <source>
        <dbReference type="Pfam" id="PF02678"/>
    </source>
</evidence>
<dbReference type="InterPro" id="IPR008778">
    <property type="entry name" value="Pirin_C_dom"/>
</dbReference>
<evidence type="ECO:0000313" key="7">
    <source>
        <dbReference type="EMBL" id="KXS12754.1"/>
    </source>
</evidence>
<dbReference type="Pfam" id="PF02678">
    <property type="entry name" value="Pirin"/>
    <property type="match status" value="1"/>
</dbReference>
<reference evidence="7 8" key="1">
    <citation type="journal article" date="2015" name="Genome Biol. Evol.">
        <title>Phylogenomic analyses indicate that early fungi evolved digesting cell walls of algal ancestors of land plants.</title>
        <authorList>
            <person name="Chang Y."/>
            <person name="Wang S."/>
            <person name="Sekimoto S."/>
            <person name="Aerts A.L."/>
            <person name="Choi C."/>
            <person name="Clum A."/>
            <person name="LaButti K.M."/>
            <person name="Lindquist E.A."/>
            <person name="Yee Ngan C."/>
            <person name="Ohm R.A."/>
            <person name="Salamov A.A."/>
            <person name="Grigoriev I.V."/>
            <person name="Spatafora J.W."/>
            <person name="Berbee M.L."/>
        </authorList>
    </citation>
    <scope>NUCLEOTIDE SEQUENCE [LARGE SCALE GENOMIC DNA]</scope>
    <source>
        <strain evidence="7 8">JEL478</strain>
    </source>
</reference>
<dbReference type="InterPro" id="IPR011051">
    <property type="entry name" value="RmlC_Cupin_sf"/>
</dbReference>
<dbReference type="STRING" id="1344416.A0A139A7S2"/>
<sequence>MATRTVVKSVLSRAQPEGDGATVRRSIGSPMLRNLDPFLLLDEVFVELPAGFPDHPHRGFETVTYMIDGSFEHEDFTGRKGRIDSGDIQWMRAGRGILHAEMPAEGTKVNHGLQLWVNLPKRAKMAEPLYQEHTSAELPWADLPNAAGRVKVIAGDAFGVKAKVDTVTPMMYQHFFVEDGKAFDIPILSTFTAFIYVLTGHATFGATKVRGEAHTTLVLGSDGDALTVETEPGIKCDFVVIAGEPIGEPIIQHGPFVMTTRDEIIETIRDFQFGRNGFENAVNWHSSIGDRRRVKW</sequence>
<evidence type="ECO:0000256" key="1">
    <source>
        <dbReference type="ARBA" id="ARBA00008416"/>
    </source>
</evidence>
<feature type="binding site" evidence="2">
    <location>
        <position position="55"/>
    </location>
    <ligand>
        <name>Fe cation</name>
        <dbReference type="ChEBI" id="CHEBI:24875"/>
    </ligand>
</feature>
<evidence type="ECO:0000256" key="4">
    <source>
        <dbReference type="SAM" id="MobiDB-lite"/>
    </source>
</evidence>
<feature type="region of interest" description="Disordered" evidence="4">
    <location>
        <begin position="1"/>
        <end position="25"/>
    </location>
</feature>
<dbReference type="GO" id="GO:0046872">
    <property type="term" value="F:metal ion binding"/>
    <property type="evidence" value="ECO:0007669"/>
    <property type="project" value="UniProtKB-KW"/>
</dbReference>
<feature type="binding site" evidence="2">
    <location>
        <position position="101"/>
    </location>
    <ligand>
        <name>Fe cation</name>
        <dbReference type="ChEBI" id="CHEBI:24875"/>
    </ligand>
</feature>
<comment type="similarity">
    <text evidence="1 3">Belongs to the pirin family.</text>
</comment>
<protein>
    <recommendedName>
        <fullName evidence="9">Pirin-like protein</fullName>
    </recommendedName>
</protein>
<dbReference type="OrthoDB" id="198735at2759"/>
<dbReference type="InterPro" id="IPR012093">
    <property type="entry name" value="Pirin"/>
</dbReference>
<dbReference type="CDD" id="cd02909">
    <property type="entry name" value="cupin_pirin_N"/>
    <property type="match status" value="1"/>
</dbReference>
<feature type="binding site" evidence="2">
    <location>
        <position position="57"/>
    </location>
    <ligand>
        <name>Fe cation</name>
        <dbReference type="ChEBI" id="CHEBI:24875"/>
    </ligand>
</feature>
<evidence type="ECO:0000313" key="8">
    <source>
        <dbReference type="Proteomes" id="UP000070544"/>
    </source>
</evidence>
<dbReference type="OMA" id="TPWHPHR"/>
<dbReference type="InterPro" id="IPR014710">
    <property type="entry name" value="RmlC-like_jellyroll"/>
</dbReference>
<dbReference type="Gene3D" id="2.60.120.10">
    <property type="entry name" value="Jelly Rolls"/>
    <property type="match status" value="2"/>
</dbReference>
<dbReference type="PANTHER" id="PTHR13903">
    <property type="entry name" value="PIRIN-RELATED"/>
    <property type="match status" value="1"/>
</dbReference>
<evidence type="ECO:0000256" key="2">
    <source>
        <dbReference type="PIRSR" id="PIRSR006232-1"/>
    </source>
</evidence>
<comment type="cofactor">
    <cofactor evidence="2">
        <name>Fe cation</name>
        <dbReference type="ChEBI" id="CHEBI:24875"/>
    </cofactor>
    <text evidence="2">Binds 1 Fe cation per subunit.</text>
</comment>
<dbReference type="PANTHER" id="PTHR13903:SF8">
    <property type="entry name" value="PIRIN"/>
    <property type="match status" value="1"/>
</dbReference>
<gene>
    <name evidence="7" type="ORF">M427DRAFT_59277</name>
</gene>
<feature type="domain" description="Pirin N-terminal" evidence="5">
    <location>
        <begin position="22"/>
        <end position="117"/>
    </location>
</feature>
<dbReference type="PIRSF" id="PIRSF006232">
    <property type="entry name" value="Pirin"/>
    <property type="match status" value="1"/>
</dbReference>
<dbReference type="InterPro" id="IPR003829">
    <property type="entry name" value="Pirin_N_dom"/>
</dbReference>
<keyword evidence="8" id="KW-1185">Reference proteome</keyword>
<feature type="domain" description="Pirin C-terminal" evidence="6">
    <location>
        <begin position="174"/>
        <end position="277"/>
    </location>
</feature>
<evidence type="ECO:0008006" key="9">
    <source>
        <dbReference type="Google" id="ProtNLM"/>
    </source>
</evidence>
<dbReference type="Pfam" id="PF05726">
    <property type="entry name" value="Pirin_C"/>
    <property type="match status" value="1"/>
</dbReference>
<dbReference type="EMBL" id="KQ965785">
    <property type="protein sequence ID" value="KXS12754.1"/>
    <property type="molecule type" value="Genomic_DNA"/>
</dbReference>
<evidence type="ECO:0000259" key="6">
    <source>
        <dbReference type="Pfam" id="PF05726"/>
    </source>
</evidence>
<proteinExistence type="inferred from homology"/>
<dbReference type="CDD" id="cd02247">
    <property type="entry name" value="cupin_pirin_C"/>
    <property type="match status" value="1"/>
</dbReference>
<dbReference type="AlphaFoldDB" id="A0A139A7S2"/>
<evidence type="ECO:0000256" key="3">
    <source>
        <dbReference type="RuleBase" id="RU003457"/>
    </source>
</evidence>
<keyword evidence="2" id="KW-0479">Metal-binding</keyword>
<organism evidence="7 8">
    <name type="scientific">Gonapodya prolifera (strain JEL478)</name>
    <name type="common">Monoblepharis prolifera</name>
    <dbReference type="NCBI Taxonomy" id="1344416"/>
    <lineage>
        <taxon>Eukaryota</taxon>
        <taxon>Fungi</taxon>
        <taxon>Fungi incertae sedis</taxon>
        <taxon>Chytridiomycota</taxon>
        <taxon>Chytridiomycota incertae sedis</taxon>
        <taxon>Monoblepharidomycetes</taxon>
        <taxon>Monoblepharidales</taxon>
        <taxon>Gonapodyaceae</taxon>
        <taxon>Gonapodya</taxon>
    </lineage>
</organism>
<dbReference type="Proteomes" id="UP000070544">
    <property type="component" value="Unassembled WGS sequence"/>
</dbReference>